<organism evidence="1 2">
    <name type="scientific">Acaulospora morrowiae</name>
    <dbReference type="NCBI Taxonomy" id="94023"/>
    <lineage>
        <taxon>Eukaryota</taxon>
        <taxon>Fungi</taxon>
        <taxon>Fungi incertae sedis</taxon>
        <taxon>Mucoromycota</taxon>
        <taxon>Glomeromycotina</taxon>
        <taxon>Glomeromycetes</taxon>
        <taxon>Diversisporales</taxon>
        <taxon>Acaulosporaceae</taxon>
        <taxon>Acaulospora</taxon>
    </lineage>
</organism>
<reference evidence="1" key="1">
    <citation type="submission" date="2021-06" db="EMBL/GenBank/DDBJ databases">
        <authorList>
            <person name="Kallberg Y."/>
            <person name="Tangrot J."/>
            <person name="Rosling A."/>
        </authorList>
    </citation>
    <scope>NUCLEOTIDE SEQUENCE</scope>
    <source>
        <strain evidence="1">CL551</strain>
    </source>
</reference>
<protein>
    <submittedName>
        <fullName evidence="1">12246_t:CDS:1</fullName>
    </submittedName>
</protein>
<evidence type="ECO:0000313" key="2">
    <source>
        <dbReference type="Proteomes" id="UP000789342"/>
    </source>
</evidence>
<comment type="caution">
    <text evidence="1">The sequence shown here is derived from an EMBL/GenBank/DDBJ whole genome shotgun (WGS) entry which is preliminary data.</text>
</comment>
<accession>A0A9N9HVH0</accession>
<proteinExistence type="predicted"/>
<keyword evidence="2" id="KW-1185">Reference proteome</keyword>
<gene>
    <name evidence="1" type="ORF">AMORRO_LOCUS12494</name>
</gene>
<feature type="non-terminal residue" evidence="1">
    <location>
        <position position="542"/>
    </location>
</feature>
<dbReference type="AlphaFoldDB" id="A0A9N9HVH0"/>
<dbReference type="OrthoDB" id="2430377at2759"/>
<sequence length="542" mass="63343">QQITQMSEPNTTQNTILIPPIFVIKYWLNTSFQDWSVESFDIFWIQQNPTLYQRQDRAHTSLVSELKILSKASDQRVVEKALLLRKLLKGWVLPNLMGKRSVMASLIVILSRVYVDREYYAPRCFRGRKSAEIIDIIWDRSKEIADSKVRLMLSELLTKNRNKHAIREDSQSDDLFEKINEDDEEFLENVGLLFNELNEQSIIEKVDENSLFDEVRLPSVNINNKTSEEFLDTNTIEAFIEYQKKITKTRKALTLKNSGIKDMDIQKLSQDFSNKIGWNDITAPKEIQEYFDRNCVDVDNIDVIKKLDRNVQFMVDKLPKLRKTCTEEELKMSTTFPLFSGIFNSPNINNSWGEIQAISTNKARNEEKNPFMKTRIGHKVDMKGTLVRTPNKFEIIYGEVSGGLTSFGLPASCRKKQYVDKVKLMVMLRDSLNQFFKNYLHVTDEQRKKLIVYGWLQVAKLLRYDSEKDIQLFSELMDYEIQINNHSHRSLLRKTKERALKIYDLFNELGDDRIKRIKTFTATTLTKLSQDDINHVLAKVSL</sequence>
<dbReference type="EMBL" id="CAJVPV010018467">
    <property type="protein sequence ID" value="CAG8707289.1"/>
    <property type="molecule type" value="Genomic_DNA"/>
</dbReference>
<dbReference type="Proteomes" id="UP000789342">
    <property type="component" value="Unassembled WGS sequence"/>
</dbReference>
<evidence type="ECO:0000313" key="1">
    <source>
        <dbReference type="EMBL" id="CAG8707289.1"/>
    </source>
</evidence>
<name>A0A9N9HVH0_9GLOM</name>